<dbReference type="EMBL" id="JACHEG010000011">
    <property type="protein sequence ID" value="MBB6165777.1"/>
    <property type="molecule type" value="Genomic_DNA"/>
</dbReference>
<protein>
    <submittedName>
        <fullName evidence="1">Uncharacterized protein</fullName>
    </submittedName>
</protein>
<dbReference type="RefSeq" id="WP_183997312.1">
    <property type="nucleotide sequence ID" value="NZ_BMHW01000013.1"/>
</dbReference>
<dbReference type="Proteomes" id="UP000547879">
    <property type="component" value="Unassembled WGS sequence"/>
</dbReference>
<dbReference type="AlphaFoldDB" id="A0A7X0D2R2"/>
<accession>A0A7X0D2R2</accession>
<gene>
    <name evidence="1" type="ORF">HNQ72_005625</name>
</gene>
<organism evidence="1 2">
    <name type="scientific">Rhizobium wenxiniae</name>
    <dbReference type="NCBI Taxonomy" id="1737357"/>
    <lineage>
        <taxon>Bacteria</taxon>
        <taxon>Pseudomonadati</taxon>
        <taxon>Pseudomonadota</taxon>
        <taxon>Alphaproteobacteria</taxon>
        <taxon>Hyphomicrobiales</taxon>
        <taxon>Rhizobiaceae</taxon>
        <taxon>Rhizobium/Agrobacterium group</taxon>
        <taxon>Rhizobium</taxon>
    </lineage>
</organism>
<sequence length="93" mass="10023">MGFPHYNDNIDLDSSYEFDSCIDIDFSLDSDISFNLDVTKDICVNVDIDGNEASFAIDVQAFGHDTSVDLNVVAVVMEGEWSSVTATGYAAAG</sequence>
<keyword evidence="2" id="KW-1185">Reference proteome</keyword>
<comment type="caution">
    <text evidence="1">The sequence shown here is derived from an EMBL/GenBank/DDBJ whole genome shotgun (WGS) entry which is preliminary data.</text>
</comment>
<evidence type="ECO:0000313" key="2">
    <source>
        <dbReference type="Proteomes" id="UP000547879"/>
    </source>
</evidence>
<proteinExistence type="predicted"/>
<evidence type="ECO:0000313" key="1">
    <source>
        <dbReference type="EMBL" id="MBB6165777.1"/>
    </source>
</evidence>
<reference evidence="1 2" key="1">
    <citation type="submission" date="2020-08" db="EMBL/GenBank/DDBJ databases">
        <title>Genomic Encyclopedia of Type Strains, Phase IV (KMG-IV): sequencing the most valuable type-strain genomes for metagenomic binning, comparative biology and taxonomic classification.</title>
        <authorList>
            <person name="Goeker M."/>
        </authorList>
    </citation>
    <scope>NUCLEOTIDE SEQUENCE [LARGE SCALE GENOMIC DNA]</scope>
    <source>
        <strain evidence="1 2">DSM 100734</strain>
    </source>
</reference>
<name>A0A7X0D2R2_9HYPH</name>